<proteinExistence type="predicted"/>
<gene>
    <name evidence="1" type="ORF">L3X38_031005</name>
</gene>
<evidence type="ECO:0000313" key="1">
    <source>
        <dbReference type="EMBL" id="KAI5321933.1"/>
    </source>
</evidence>
<dbReference type="Proteomes" id="UP001054821">
    <property type="component" value="Chromosome 6"/>
</dbReference>
<protein>
    <submittedName>
        <fullName evidence="1">Uncharacterized protein</fullName>
    </submittedName>
</protein>
<name>A0AAD4VBP3_PRUDU</name>
<dbReference type="AlphaFoldDB" id="A0AAD4VBP3"/>
<accession>A0AAD4VBP3</accession>
<reference evidence="1 2" key="1">
    <citation type="journal article" date="2022" name="G3 (Bethesda)">
        <title>Whole-genome sequence and methylome profiling of the almond [Prunus dulcis (Mill.) D.A. Webb] cultivar 'Nonpareil'.</title>
        <authorList>
            <person name="D'Amico-Willman K.M."/>
            <person name="Ouma W.Z."/>
            <person name="Meulia T."/>
            <person name="Sideli G.M."/>
            <person name="Gradziel T.M."/>
            <person name="Fresnedo-Ramirez J."/>
        </authorList>
    </citation>
    <scope>NUCLEOTIDE SEQUENCE [LARGE SCALE GENOMIC DNA]</scope>
    <source>
        <strain evidence="1">Clone GOH B32 T37-40</strain>
    </source>
</reference>
<evidence type="ECO:0000313" key="2">
    <source>
        <dbReference type="Proteomes" id="UP001054821"/>
    </source>
</evidence>
<comment type="caution">
    <text evidence="1">The sequence shown here is derived from an EMBL/GenBank/DDBJ whole genome shotgun (WGS) entry which is preliminary data.</text>
</comment>
<organism evidence="1 2">
    <name type="scientific">Prunus dulcis</name>
    <name type="common">Almond</name>
    <name type="synonym">Amygdalus dulcis</name>
    <dbReference type="NCBI Taxonomy" id="3755"/>
    <lineage>
        <taxon>Eukaryota</taxon>
        <taxon>Viridiplantae</taxon>
        <taxon>Streptophyta</taxon>
        <taxon>Embryophyta</taxon>
        <taxon>Tracheophyta</taxon>
        <taxon>Spermatophyta</taxon>
        <taxon>Magnoliopsida</taxon>
        <taxon>eudicotyledons</taxon>
        <taxon>Gunneridae</taxon>
        <taxon>Pentapetalae</taxon>
        <taxon>rosids</taxon>
        <taxon>fabids</taxon>
        <taxon>Rosales</taxon>
        <taxon>Rosaceae</taxon>
        <taxon>Amygdaloideae</taxon>
        <taxon>Amygdaleae</taxon>
        <taxon>Prunus</taxon>
    </lineage>
</organism>
<sequence length="109" mass="11738">MALELLDVVVSGNGSVASSSSSSLSASGIGMIRDVGEKRDSSSSYYGFDEALGEEASTIMFFSTSLGLGLAGSTTSFRDWLRFLWMTRRGTSFQVQLQTGQTRLSWLCT</sequence>
<dbReference type="EMBL" id="JAJFAZ020000006">
    <property type="protein sequence ID" value="KAI5321933.1"/>
    <property type="molecule type" value="Genomic_DNA"/>
</dbReference>
<keyword evidence="2" id="KW-1185">Reference proteome</keyword>